<proteinExistence type="predicted"/>
<dbReference type="OrthoDB" id="15133at10239"/>
<dbReference type="EMBL" id="HQ317390">
    <property type="protein sequence ID" value="AFK66720.1"/>
    <property type="molecule type" value="Genomic_DNA"/>
</dbReference>
<accession>I3UMK5</accession>
<evidence type="ECO:0000313" key="2">
    <source>
        <dbReference type="Proteomes" id="UP000005266"/>
    </source>
</evidence>
<name>I3UMK5_9CAUD</name>
<dbReference type="Proteomes" id="UP000005266">
    <property type="component" value="Segment"/>
</dbReference>
<evidence type="ECO:0000313" key="1">
    <source>
        <dbReference type="EMBL" id="AFK66720.1"/>
    </source>
</evidence>
<sequence>MTRYIKLSRQYWSGTDVTSVMSWENDVLVFGSNPEGRHGLGLAKTAIRYFGAKYGKGRGLCGNSYALVTKNLRKNFVEVLADGTELRYTSDGYASVKVRWIADNIREMLEVCKANPDRRFFFPYTRDANNLNGISSSRLISTLMNSGIPDNLVISDTFKSRVEQ</sequence>
<organism evidence="1 2">
    <name type="scientific">Colwellia phage 9A</name>
    <dbReference type="NCBI Taxonomy" id="765765"/>
    <lineage>
        <taxon>Viruses</taxon>
        <taxon>Duplodnaviria</taxon>
        <taxon>Heunggongvirae</taxon>
        <taxon>Uroviricota</taxon>
        <taxon>Caudoviricetes</taxon>
        <taxon>Franklinbayvirus</taxon>
        <taxon>Franklinbayvirus fv9A</taxon>
    </lineage>
</organism>
<dbReference type="GeneID" id="13165541"/>
<keyword evidence="2" id="KW-1185">Reference proteome</keyword>
<gene>
    <name evidence="1" type="ORF">COPG_00124</name>
</gene>
<reference evidence="1 2" key="1">
    <citation type="journal article" date="2013" name="Extremophiles">
        <title>Genomic analysis of cold-active Colwelliaphage 9A and psychrophilic phage-host interactions.</title>
        <authorList>
            <person name="Colangelo-Lillis J.R."/>
            <person name="Deming J.W."/>
        </authorList>
    </citation>
    <scope>NUCLEOTIDE SEQUENCE [LARGE SCALE GENOMIC DNA]</scope>
    <source>
        <strain evidence="1">9A</strain>
    </source>
</reference>
<dbReference type="RefSeq" id="YP_006489310.1">
    <property type="nucleotide sequence ID" value="NC_018088.1"/>
</dbReference>
<dbReference type="KEGG" id="vg:13165541"/>
<protein>
    <submittedName>
        <fullName evidence="1">Uncharacterized protein</fullName>
    </submittedName>
</protein>